<dbReference type="EMBL" id="LN907858">
    <property type="protein sequence ID" value="CUU40829.1"/>
    <property type="molecule type" value="Genomic_DNA"/>
</dbReference>
<keyword evidence="2" id="KW-0812">Transmembrane</keyword>
<keyword evidence="2" id="KW-1133">Transmembrane helix</keyword>
<keyword evidence="1" id="KW-0175">Coiled coil</keyword>
<dbReference type="RefSeq" id="WP_034343343.1">
    <property type="nucleotide sequence ID" value="NZ_CAOMJD010000012.1"/>
</dbReference>
<dbReference type="OrthoDB" id="5321230at2"/>
<organism evidence="3 6">
    <name type="scientific">Helicobacter typhlonius</name>
    <dbReference type="NCBI Taxonomy" id="76936"/>
    <lineage>
        <taxon>Bacteria</taxon>
        <taxon>Pseudomonadati</taxon>
        <taxon>Campylobacterota</taxon>
        <taxon>Epsilonproteobacteria</taxon>
        <taxon>Campylobacterales</taxon>
        <taxon>Helicobacteraceae</taxon>
        <taxon>Helicobacter</taxon>
    </lineage>
</organism>
<reference evidence="4 5" key="1">
    <citation type="journal article" date="2014" name="Genome Announc.">
        <title>Draft genome sequences of eight enterohepatic helicobacter species isolated from both laboratory and wild rodents.</title>
        <authorList>
            <person name="Sheh A."/>
            <person name="Shen Z."/>
            <person name="Fox J.G."/>
        </authorList>
    </citation>
    <scope>NUCLEOTIDE SEQUENCE [LARGE SCALE GENOMIC DNA]</scope>
    <source>
        <strain evidence="4 5">MIT 98-6810</strain>
    </source>
</reference>
<accession>A0A099UGF4</accession>
<gene>
    <name evidence="3" type="ORF">BN2458_PEG1946</name>
    <name evidence="4" type="ORF">LS75_003500</name>
</gene>
<name>A0A099UGF4_9HELI</name>
<dbReference type="AlphaFoldDB" id="A0A099UGF4"/>
<proteinExistence type="predicted"/>
<dbReference type="KEGG" id="hty:BN2458_PEG1946"/>
<dbReference type="Proteomes" id="UP000029925">
    <property type="component" value="Unassembled WGS sequence"/>
</dbReference>
<keyword evidence="2" id="KW-0472">Membrane</keyword>
<dbReference type="GeneID" id="78152062"/>
<reference evidence="3" key="3">
    <citation type="submission" date="2015-11" db="EMBL/GenBank/DDBJ databases">
        <authorList>
            <person name="Zhang Y."/>
            <person name="Guo Z."/>
        </authorList>
    </citation>
    <scope>NUCLEOTIDE SEQUENCE</scope>
    <source>
        <strain evidence="3">1</strain>
    </source>
</reference>
<evidence type="ECO:0000313" key="4">
    <source>
        <dbReference type="EMBL" id="TLD78832.1"/>
    </source>
</evidence>
<feature type="coiled-coil region" evidence="1">
    <location>
        <begin position="63"/>
        <end position="90"/>
    </location>
</feature>
<protein>
    <submittedName>
        <fullName evidence="3">Uncharacterized protein</fullName>
    </submittedName>
</protein>
<feature type="transmembrane region" description="Helical" evidence="2">
    <location>
        <begin position="12"/>
        <end position="33"/>
    </location>
</feature>
<sequence length="206" mass="23146">MARSANNASRAKWYFLVAIIILLCVLGGGYYYMAAFSNSTLDEITQNIESRLLEQDSIKQSQLDAKDNQIELLKAQSNALKKERDNISVKLKYSIKPKDKIVAYCKNMKIGRWGMPQECFSELSSGIIDMIQKDNKIVAFEVSGIVDNLPYAGSSPELKQEGLASFRAREAIYVVGKKLPNVAVFEGLSQQKARERGFVVRAFYVE</sequence>
<evidence type="ECO:0000313" key="5">
    <source>
        <dbReference type="Proteomes" id="UP000029925"/>
    </source>
</evidence>
<dbReference type="EMBL" id="JRPF02000003">
    <property type="protein sequence ID" value="TLD78832.1"/>
    <property type="molecule type" value="Genomic_DNA"/>
</dbReference>
<evidence type="ECO:0000313" key="3">
    <source>
        <dbReference type="EMBL" id="CUU40829.1"/>
    </source>
</evidence>
<evidence type="ECO:0000313" key="6">
    <source>
        <dbReference type="Proteomes" id="UP000064525"/>
    </source>
</evidence>
<evidence type="ECO:0000256" key="1">
    <source>
        <dbReference type="SAM" id="Coils"/>
    </source>
</evidence>
<reference evidence="6" key="2">
    <citation type="submission" date="2015-11" db="EMBL/GenBank/DDBJ databases">
        <authorList>
            <person name="Anvar S.Y."/>
        </authorList>
    </citation>
    <scope>NUCLEOTIDE SEQUENCE [LARGE SCALE GENOMIC DNA]</scope>
</reference>
<keyword evidence="5" id="KW-1185">Reference proteome</keyword>
<evidence type="ECO:0000256" key="2">
    <source>
        <dbReference type="SAM" id="Phobius"/>
    </source>
</evidence>
<dbReference type="STRING" id="76936.BN2458_PEG1946"/>
<dbReference type="Proteomes" id="UP000064525">
    <property type="component" value="Chromosome I"/>
</dbReference>
<dbReference type="PATRIC" id="fig|76936.10.peg.1895"/>